<keyword evidence="3" id="KW-1185">Reference proteome</keyword>
<organism evidence="1">
    <name type="scientific">Agrotis segetum granulosis virus</name>
    <name type="common">AsGV</name>
    <name type="synonym">Agrotis segetum granulovirus</name>
    <dbReference type="NCBI Taxonomy" id="10464"/>
    <lineage>
        <taxon>Viruses</taxon>
        <taxon>Viruses incertae sedis</taxon>
        <taxon>Naldaviricetes</taxon>
        <taxon>Lefavirales</taxon>
        <taxon>Baculoviridae</taxon>
        <taxon>Betabaculovirus</taxon>
        <taxon>Betabaculovirus agsegetum</taxon>
    </lineage>
</organism>
<protein>
    <submittedName>
        <fullName evidence="1">Uncharacterized protein</fullName>
    </submittedName>
</protein>
<evidence type="ECO:0000313" key="1">
    <source>
        <dbReference type="EMBL" id="AHN92088.1"/>
    </source>
</evidence>
<gene>
    <name evidence="1" type="ORF">AsGV049</name>
</gene>
<dbReference type="EMBL" id="KR584663">
    <property type="protein sequence ID" value="AKN63323.1"/>
    <property type="molecule type" value="Genomic_DNA"/>
</dbReference>
<dbReference type="Proteomes" id="UP000232958">
    <property type="component" value="Segment"/>
</dbReference>
<name>A0A023MIE2_GVAS</name>
<proteinExistence type="predicted"/>
<reference evidence="1" key="1">
    <citation type="journal article" date="2014" name="Arch. Virol.">
        <title>Complete genome sequence of Agrotis segetum granulovirus Shanghai strain.</title>
        <authorList>
            <person name="Zhang X."/>
            <person name="Liang Z."/>
            <person name="Yin X."/>
            <person name="Wang J."/>
            <person name="Shao X."/>
        </authorList>
    </citation>
    <scope>NUCLEOTIDE SEQUENCE</scope>
    <source>
        <strain evidence="1">L1</strain>
    </source>
</reference>
<organismHost>
    <name type="scientific">Agrotis segetum</name>
    <name type="common">Turnip moth</name>
    <dbReference type="NCBI Taxonomy" id="47767"/>
</organismHost>
<evidence type="ECO:0000313" key="2">
    <source>
        <dbReference type="EMBL" id="AKN63323.1"/>
    </source>
</evidence>
<sequence>MHFHALHEDYFSPPIKNYCQLYPHTNPLLFHFVNKYDDFLNKYHNHNKHHHDNSDYDHHDY</sequence>
<dbReference type="EMBL" id="KC994902">
    <property type="protein sequence ID" value="AHN92088.1"/>
    <property type="molecule type" value="Genomic_DNA"/>
</dbReference>
<accession>A0A023MIE2</accession>
<reference evidence="2 3" key="2">
    <citation type="submission" date="2015-05" db="EMBL/GenBank/DDBJ databases">
        <title>Complete Sequence of an Agrotis segetum granulovirus isolate from Europe.</title>
        <authorList>
            <person name="Gueli Alletti G."/>
            <person name="Wennmann J.T."/>
            <person name="Jehle J.A."/>
        </authorList>
    </citation>
    <scope>NUCLEOTIDE SEQUENCE [LARGE SCALE GENOMIC DNA]</scope>
    <source>
        <strain evidence="2 3">DA</strain>
    </source>
</reference>
<evidence type="ECO:0000313" key="3">
    <source>
        <dbReference type="Proteomes" id="UP000232958"/>
    </source>
</evidence>